<evidence type="ECO:0000313" key="3">
    <source>
        <dbReference type="Proteomes" id="UP001140949"/>
    </source>
</evidence>
<reference evidence="2" key="1">
    <citation type="journal article" date="2023" name="GigaByte">
        <title>Genome assembly of the bearded iris, Iris pallida Lam.</title>
        <authorList>
            <person name="Bruccoleri R.E."/>
            <person name="Oakeley E.J."/>
            <person name="Faust A.M.E."/>
            <person name="Altorfer M."/>
            <person name="Dessus-Babus S."/>
            <person name="Burckhardt D."/>
            <person name="Oertli M."/>
            <person name="Naumann U."/>
            <person name="Petersen F."/>
            <person name="Wong J."/>
        </authorList>
    </citation>
    <scope>NUCLEOTIDE SEQUENCE</scope>
    <source>
        <strain evidence="2">GSM-AAB239-AS_SAM_17_03QT</strain>
    </source>
</reference>
<gene>
    <name evidence="2" type="ORF">M6B38_269275</name>
</gene>
<keyword evidence="3" id="KW-1185">Reference proteome</keyword>
<evidence type="ECO:0000313" key="2">
    <source>
        <dbReference type="EMBL" id="KAJ6849465.1"/>
    </source>
</evidence>
<sequence>MGCSQSKFKREESPASLRPVRRRTADGHRRKGELRGLRSRRDSIVSTTDLLRSAADDISDVASSVGSRKMCPLPEGDDETEVEKRVVAVVVEEVGEEEAGELGFGEGGKRIEMVVKEAEEEDDLGFRKGGKRMVVEEEEEEFPGSPSFRFYFQDSVVDKGVIVEEVLEELKTQKSQEKDDSFVSLKSLNSNEDSSSKSANKIKWKRLRSCHIRCLLSGRGCYYQSHHHPPSLASVAPHPSGGKDA</sequence>
<proteinExistence type="predicted"/>
<accession>A0AAX6IAM1</accession>
<organism evidence="2 3">
    <name type="scientific">Iris pallida</name>
    <name type="common">Sweet iris</name>
    <dbReference type="NCBI Taxonomy" id="29817"/>
    <lineage>
        <taxon>Eukaryota</taxon>
        <taxon>Viridiplantae</taxon>
        <taxon>Streptophyta</taxon>
        <taxon>Embryophyta</taxon>
        <taxon>Tracheophyta</taxon>
        <taxon>Spermatophyta</taxon>
        <taxon>Magnoliopsida</taxon>
        <taxon>Liliopsida</taxon>
        <taxon>Asparagales</taxon>
        <taxon>Iridaceae</taxon>
        <taxon>Iridoideae</taxon>
        <taxon>Irideae</taxon>
        <taxon>Iris</taxon>
    </lineage>
</organism>
<dbReference type="EMBL" id="JANAVB010003528">
    <property type="protein sequence ID" value="KAJ6849465.1"/>
    <property type="molecule type" value="Genomic_DNA"/>
</dbReference>
<feature type="compositionally biased region" description="Basic and acidic residues" evidence="1">
    <location>
        <begin position="23"/>
        <end position="40"/>
    </location>
</feature>
<name>A0AAX6IAM1_IRIPA</name>
<reference evidence="2" key="2">
    <citation type="submission" date="2023-04" db="EMBL/GenBank/DDBJ databases">
        <authorList>
            <person name="Bruccoleri R.E."/>
            <person name="Oakeley E.J."/>
            <person name="Faust A.-M."/>
            <person name="Dessus-Babus S."/>
            <person name="Altorfer M."/>
            <person name="Burckhardt D."/>
            <person name="Oertli M."/>
            <person name="Naumann U."/>
            <person name="Petersen F."/>
            <person name="Wong J."/>
        </authorList>
    </citation>
    <scope>NUCLEOTIDE SEQUENCE</scope>
    <source>
        <strain evidence="2">GSM-AAB239-AS_SAM_17_03QT</strain>
        <tissue evidence="2">Leaf</tissue>
    </source>
</reference>
<protein>
    <submittedName>
        <fullName evidence="2">Formin-like protein 3 isoform X1</fullName>
    </submittedName>
</protein>
<comment type="caution">
    <text evidence="2">The sequence shown here is derived from an EMBL/GenBank/DDBJ whole genome shotgun (WGS) entry which is preliminary data.</text>
</comment>
<dbReference type="AlphaFoldDB" id="A0AAX6IAM1"/>
<feature type="region of interest" description="Disordered" evidence="1">
    <location>
        <begin position="1"/>
        <end position="40"/>
    </location>
</feature>
<dbReference type="Proteomes" id="UP001140949">
    <property type="component" value="Unassembled WGS sequence"/>
</dbReference>
<evidence type="ECO:0000256" key="1">
    <source>
        <dbReference type="SAM" id="MobiDB-lite"/>
    </source>
</evidence>